<dbReference type="PANTHER" id="PTHR13947">
    <property type="entry name" value="GNAT FAMILY N-ACETYLTRANSFERASE"/>
    <property type="match status" value="1"/>
</dbReference>
<feature type="domain" description="N-acetyltransferase" evidence="2">
    <location>
        <begin position="10"/>
        <end position="167"/>
    </location>
</feature>
<reference evidence="3 4" key="1">
    <citation type="submission" date="2020-04" db="EMBL/GenBank/DDBJ databases">
        <title>Massilia sp. nov., a cold adapted bacteria isolated from Arctic soil.</title>
        <authorList>
            <person name="Son J."/>
            <person name="Ka J.-O."/>
        </authorList>
    </citation>
    <scope>NUCLEOTIDE SEQUENCE [LARGE SCALE GENOMIC DNA]</scope>
    <source>
        <strain evidence="3 4">ML15P13</strain>
    </source>
</reference>
<dbReference type="InterPro" id="IPR016181">
    <property type="entry name" value="Acyl_CoA_acyltransferase"/>
</dbReference>
<sequence length="167" mass="18279">MSKNTLTSIVPFRDEFKDQVVDLILHIQNVEAKVGISASDQPDILAIESCYLDEGGGFWVALNEDGQVVGTIGLQLAAPEVGVLKKFFVDAAFRGMQNGPAIQLYSALIGHARASSVRTIVLDTPAVATRSHAFYKKAGFTQVDKIALPIHYDYPDRNSLLFRLDLD</sequence>
<dbReference type="EMBL" id="JABAIV010000001">
    <property type="protein sequence ID" value="NNG21617.1"/>
    <property type="molecule type" value="Genomic_DNA"/>
</dbReference>
<dbReference type="GO" id="GO:0008080">
    <property type="term" value="F:N-acetyltransferase activity"/>
    <property type="evidence" value="ECO:0007669"/>
    <property type="project" value="InterPro"/>
</dbReference>
<protein>
    <submittedName>
        <fullName evidence="3">GNAT family N-acetyltransferase</fullName>
    </submittedName>
</protein>
<dbReference type="PROSITE" id="PS51186">
    <property type="entry name" value="GNAT"/>
    <property type="match status" value="1"/>
</dbReference>
<dbReference type="Pfam" id="PF00583">
    <property type="entry name" value="Acetyltransf_1"/>
    <property type="match status" value="1"/>
</dbReference>
<evidence type="ECO:0000313" key="4">
    <source>
        <dbReference type="Proteomes" id="UP000533905"/>
    </source>
</evidence>
<dbReference type="Gene3D" id="3.40.630.30">
    <property type="match status" value="1"/>
</dbReference>
<evidence type="ECO:0000259" key="2">
    <source>
        <dbReference type="PROSITE" id="PS51186"/>
    </source>
</evidence>
<comment type="caution">
    <text evidence="3">The sequence shown here is derived from an EMBL/GenBank/DDBJ whole genome shotgun (WGS) entry which is preliminary data.</text>
</comment>
<dbReference type="InterPro" id="IPR050769">
    <property type="entry name" value="NAT_camello-type"/>
</dbReference>
<dbReference type="SUPFAM" id="SSF55729">
    <property type="entry name" value="Acyl-CoA N-acyltransferases (Nat)"/>
    <property type="match status" value="1"/>
</dbReference>
<gene>
    <name evidence="3" type="ORF">HGB41_01175</name>
</gene>
<organism evidence="3 4">
    <name type="scientific">Telluria aromaticivorans</name>
    <dbReference type="NCBI Taxonomy" id="2725995"/>
    <lineage>
        <taxon>Bacteria</taxon>
        <taxon>Pseudomonadati</taxon>
        <taxon>Pseudomonadota</taxon>
        <taxon>Betaproteobacteria</taxon>
        <taxon>Burkholderiales</taxon>
        <taxon>Oxalobacteraceae</taxon>
        <taxon>Telluria group</taxon>
        <taxon>Telluria</taxon>
    </lineage>
</organism>
<accession>A0A7Y2JV67</accession>
<proteinExistence type="predicted"/>
<evidence type="ECO:0000256" key="1">
    <source>
        <dbReference type="ARBA" id="ARBA00022679"/>
    </source>
</evidence>
<dbReference type="AlphaFoldDB" id="A0A7Y2JV67"/>
<dbReference type="Proteomes" id="UP000533905">
    <property type="component" value="Unassembled WGS sequence"/>
</dbReference>
<dbReference type="InterPro" id="IPR000182">
    <property type="entry name" value="GNAT_dom"/>
</dbReference>
<dbReference type="CDD" id="cd04301">
    <property type="entry name" value="NAT_SF"/>
    <property type="match status" value="1"/>
</dbReference>
<evidence type="ECO:0000313" key="3">
    <source>
        <dbReference type="EMBL" id="NNG21617.1"/>
    </source>
</evidence>
<keyword evidence="4" id="KW-1185">Reference proteome</keyword>
<keyword evidence="1 3" id="KW-0808">Transferase</keyword>
<dbReference type="PANTHER" id="PTHR13947:SF37">
    <property type="entry name" value="LD18367P"/>
    <property type="match status" value="1"/>
</dbReference>
<name>A0A7Y2JV67_9BURK</name>